<feature type="domain" description="Mur ligase N-terminal catalytic" evidence="9">
    <location>
        <begin position="26"/>
        <end position="96"/>
    </location>
</feature>
<evidence type="ECO:0000256" key="2">
    <source>
        <dbReference type="ARBA" id="ARBA00022618"/>
    </source>
</evidence>
<sequence length="499" mass="54734">MTLRELTSYLPKSVASGDLGKSAIDVTSDSREVKEGFIFVAIRGNESDGHKYISQAVEAGAVAIVAEIAPDERWGNDCTWIHVKNSRLALASLANALQGQPSASLKVIGVTGTNGKTTTTYLAHHIMQTVLRRAGLMGTVKFHDGIEEVDATHTTPGPVELQKALKSMVDNECRGVAMEVSSHGIEQNRVEGVQFDAAVFTNLTQDHLDYHGSMEAYFGAKKRLFAQLKMQEGKKKPVAVINLDDRHGESLVKELGDQIKVTTYGMGAHCDFKASKIRQTMQGTEFQLDNRGKSFLVRTPLIGRFNVYNALAAIASCAAVGVKVRDAVQAMAEAPQVPGRMELVGFKEGFSVFVDYAHTPDALQNVCTTLKELEPNRLITVFGCGGDRDQKKRPLMGEVASENSNICLITSDNPRSENPEDIIAMIEKGMKNKQYRVIADREEAIRAAVNIADKGDVVLIAGKGHETYQQFADDKIDFDDRQVARWALRDRPAPKNDKR</sequence>
<evidence type="ECO:0000259" key="9">
    <source>
        <dbReference type="Pfam" id="PF01225"/>
    </source>
</evidence>
<feature type="binding site" evidence="7">
    <location>
        <begin position="112"/>
        <end position="118"/>
    </location>
    <ligand>
        <name>ATP</name>
        <dbReference type="ChEBI" id="CHEBI:30616"/>
    </ligand>
</feature>
<keyword evidence="2 7" id="KW-0132">Cell division</keyword>
<evidence type="ECO:0000256" key="7">
    <source>
        <dbReference type="HAMAP-Rule" id="MF_00208"/>
    </source>
</evidence>
<reference evidence="12 13" key="1">
    <citation type="submission" date="2016-11" db="EMBL/GenBank/DDBJ databases">
        <authorList>
            <person name="Jaros S."/>
            <person name="Januszkiewicz K."/>
            <person name="Wedrychowicz H."/>
        </authorList>
    </citation>
    <scope>NUCLEOTIDE SEQUENCE [LARGE SCALE GENOMIC DNA]</scope>
    <source>
        <strain evidence="12 13">DSM 18772</strain>
    </source>
</reference>
<feature type="modified residue" description="N6-carboxylysine" evidence="7">
    <location>
        <position position="221"/>
    </location>
</feature>
<keyword evidence="6 7" id="KW-0961">Cell wall biogenesis/degradation</keyword>
<feature type="binding site" evidence="7">
    <location>
        <position position="187"/>
    </location>
    <ligand>
        <name>UDP-N-acetyl-alpha-D-muramoyl-L-alanyl-D-glutamate</name>
        <dbReference type="ChEBI" id="CHEBI:83900"/>
    </ligand>
</feature>
<feature type="binding site" evidence="7">
    <location>
        <begin position="412"/>
        <end position="415"/>
    </location>
    <ligand>
        <name>meso-2,6-diaminopimelate</name>
        <dbReference type="ChEBI" id="CHEBI:57791"/>
    </ligand>
</feature>
<feature type="domain" description="Mur ligase C-terminal" evidence="10">
    <location>
        <begin position="339"/>
        <end position="464"/>
    </location>
</feature>
<evidence type="ECO:0000259" key="11">
    <source>
        <dbReference type="Pfam" id="PF08245"/>
    </source>
</evidence>
<dbReference type="InterPro" id="IPR004101">
    <property type="entry name" value="Mur_ligase_C"/>
</dbReference>
<evidence type="ECO:0000313" key="12">
    <source>
        <dbReference type="EMBL" id="SHK06204.1"/>
    </source>
</evidence>
<dbReference type="STRING" id="1123071.SAMN02745181_3161"/>
<dbReference type="FunCoup" id="A0A1M6PE66">
    <property type="interactions" value="529"/>
</dbReference>
<dbReference type="InterPro" id="IPR035911">
    <property type="entry name" value="MurE/MurF_N"/>
</dbReference>
<dbReference type="InterPro" id="IPR005761">
    <property type="entry name" value="UDP-N-AcMur-Glu-dNH2Pim_ligase"/>
</dbReference>
<keyword evidence="7" id="KW-0460">Magnesium</keyword>
<dbReference type="PANTHER" id="PTHR23135:SF4">
    <property type="entry name" value="UDP-N-ACETYLMURAMOYL-L-ALANYL-D-GLUTAMATE--2,6-DIAMINOPIMELATE LIGASE MURE HOMOLOG, CHLOROPLASTIC"/>
    <property type="match status" value="1"/>
</dbReference>
<dbReference type="EMBL" id="FQYR01000005">
    <property type="protein sequence ID" value="SHK06204.1"/>
    <property type="molecule type" value="Genomic_DNA"/>
</dbReference>
<comment type="function">
    <text evidence="7">Catalyzes the addition of meso-diaminopimelic acid to the nucleotide precursor UDP-N-acetylmuramoyl-L-alanyl-D-glutamate (UMAG) in the biosynthesis of bacterial cell-wall peptidoglycan.</text>
</comment>
<dbReference type="Gene3D" id="3.40.1390.10">
    <property type="entry name" value="MurE/MurF, N-terminal domain"/>
    <property type="match status" value="1"/>
</dbReference>
<evidence type="ECO:0000256" key="3">
    <source>
        <dbReference type="ARBA" id="ARBA00022960"/>
    </source>
</evidence>
<dbReference type="Pfam" id="PF02875">
    <property type="entry name" value="Mur_ligase_C"/>
    <property type="match status" value="1"/>
</dbReference>
<feature type="binding site" evidence="7">
    <location>
        <position position="462"/>
    </location>
    <ligand>
        <name>meso-2,6-diaminopimelate</name>
        <dbReference type="ChEBI" id="CHEBI:57791"/>
    </ligand>
</feature>
<dbReference type="Pfam" id="PF01225">
    <property type="entry name" value="Mur_ligase"/>
    <property type="match status" value="1"/>
</dbReference>
<comment type="similarity">
    <text evidence="1 7">Belongs to the MurCDEF family. MurE subfamily.</text>
</comment>
<dbReference type="NCBIfam" id="NF001126">
    <property type="entry name" value="PRK00139.1-4"/>
    <property type="match status" value="1"/>
</dbReference>
<comment type="cofactor">
    <cofactor evidence="7">
        <name>Mg(2+)</name>
        <dbReference type="ChEBI" id="CHEBI:18420"/>
    </cofactor>
</comment>
<evidence type="ECO:0000256" key="4">
    <source>
        <dbReference type="ARBA" id="ARBA00022984"/>
    </source>
</evidence>
<dbReference type="GO" id="GO:0000287">
    <property type="term" value="F:magnesium ion binding"/>
    <property type="evidence" value="ECO:0007669"/>
    <property type="project" value="UniProtKB-UniRule"/>
</dbReference>
<dbReference type="InterPro" id="IPR036615">
    <property type="entry name" value="Mur_ligase_C_dom_sf"/>
</dbReference>
<dbReference type="InterPro" id="IPR036565">
    <property type="entry name" value="Mur-like_cat_sf"/>
</dbReference>
<comment type="pathway">
    <text evidence="7 8">Cell wall biogenesis; peptidoglycan biosynthesis.</text>
</comment>
<feature type="binding site" evidence="7">
    <location>
        <position position="30"/>
    </location>
    <ligand>
        <name>UDP-N-acetyl-alpha-D-muramoyl-L-alanyl-D-glutamate</name>
        <dbReference type="ChEBI" id="CHEBI:83900"/>
    </ligand>
</feature>
<feature type="binding site" evidence="7">
    <location>
        <position position="181"/>
    </location>
    <ligand>
        <name>UDP-N-acetyl-alpha-D-muramoyl-L-alanyl-D-glutamate</name>
        <dbReference type="ChEBI" id="CHEBI:83900"/>
    </ligand>
</feature>
<dbReference type="GO" id="GO:0005737">
    <property type="term" value="C:cytoplasm"/>
    <property type="evidence" value="ECO:0007669"/>
    <property type="project" value="UniProtKB-SubCell"/>
</dbReference>
<organism evidence="12 13">
    <name type="scientific">Rubritalea squalenifaciens DSM 18772</name>
    <dbReference type="NCBI Taxonomy" id="1123071"/>
    <lineage>
        <taxon>Bacteria</taxon>
        <taxon>Pseudomonadati</taxon>
        <taxon>Verrucomicrobiota</taxon>
        <taxon>Verrucomicrobiia</taxon>
        <taxon>Verrucomicrobiales</taxon>
        <taxon>Rubritaleaceae</taxon>
        <taxon>Rubritalea</taxon>
    </lineage>
</organism>
<dbReference type="AlphaFoldDB" id="A0A1M6PE66"/>
<feature type="domain" description="Mur ligase central" evidence="11">
    <location>
        <begin position="110"/>
        <end position="316"/>
    </location>
</feature>
<dbReference type="InParanoid" id="A0A1M6PE66"/>
<keyword evidence="13" id="KW-1185">Reference proteome</keyword>
<feature type="binding site" evidence="7">
    <location>
        <position position="388"/>
    </location>
    <ligand>
        <name>meso-2,6-diaminopimelate</name>
        <dbReference type="ChEBI" id="CHEBI:57791"/>
    </ligand>
</feature>
<keyword evidence="7" id="KW-0963">Cytoplasm</keyword>
<feature type="binding site" evidence="7">
    <location>
        <begin position="154"/>
        <end position="155"/>
    </location>
    <ligand>
        <name>UDP-N-acetyl-alpha-D-muramoyl-L-alanyl-D-glutamate</name>
        <dbReference type="ChEBI" id="CHEBI:83900"/>
    </ligand>
</feature>
<comment type="caution">
    <text evidence="7">Lacks conserved residue(s) required for the propagation of feature annotation.</text>
</comment>
<dbReference type="GO" id="GO:0071555">
    <property type="term" value="P:cell wall organization"/>
    <property type="evidence" value="ECO:0007669"/>
    <property type="project" value="UniProtKB-KW"/>
</dbReference>
<dbReference type="NCBIfam" id="TIGR01085">
    <property type="entry name" value="murE"/>
    <property type="match status" value="1"/>
</dbReference>
<dbReference type="SUPFAM" id="SSF63418">
    <property type="entry name" value="MurE/MurF N-terminal domain"/>
    <property type="match status" value="1"/>
</dbReference>
<comment type="catalytic activity">
    <reaction evidence="7">
        <text>UDP-N-acetyl-alpha-D-muramoyl-L-alanyl-D-glutamate + meso-2,6-diaminopimelate + ATP = UDP-N-acetyl-alpha-D-muramoyl-L-alanyl-gamma-D-glutamyl-meso-2,6-diaminopimelate + ADP + phosphate + H(+)</text>
        <dbReference type="Rhea" id="RHEA:23676"/>
        <dbReference type="ChEBI" id="CHEBI:15378"/>
        <dbReference type="ChEBI" id="CHEBI:30616"/>
        <dbReference type="ChEBI" id="CHEBI:43474"/>
        <dbReference type="ChEBI" id="CHEBI:57791"/>
        <dbReference type="ChEBI" id="CHEBI:83900"/>
        <dbReference type="ChEBI" id="CHEBI:83905"/>
        <dbReference type="ChEBI" id="CHEBI:456216"/>
        <dbReference type="EC" id="6.3.2.13"/>
    </reaction>
</comment>
<dbReference type="InterPro" id="IPR013221">
    <property type="entry name" value="Mur_ligase_cen"/>
</dbReference>
<dbReference type="OrthoDB" id="9800958at2"/>
<dbReference type="GO" id="GO:0009252">
    <property type="term" value="P:peptidoglycan biosynthetic process"/>
    <property type="evidence" value="ECO:0007669"/>
    <property type="project" value="UniProtKB-UniRule"/>
</dbReference>
<feature type="short sequence motif" description="Meso-diaminopimelate recognition motif" evidence="7">
    <location>
        <begin position="412"/>
        <end position="415"/>
    </location>
</feature>
<comment type="subcellular location">
    <subcellularLocation>
        <location evidence="7 8">Cytoplasm</location>
    </subcellularLocation>
</comment>
<dbReference type="Proteomes" id="UP000184510">
    <property type="component" value="Unassembled WGS sequence"/>
</dbReference>
<evidence type="ECO:0000256" key="1">
    <source>
        <dbReference type="ARBA" id="ARBA00005898"/>
    </source>
</evidence>
<evidence type="ECO:0000256" key="6">
    <source>
        <dbReference type="ARBA" id="ARBA00023316"/>
    </source>
</evidence>
<keyword evidence="5 7" id="KW-0131">Cell cycle</keyword>
<evidence type="ECO:0000256" key="5">
    <source>
        <dbReference type="ARBA" id="ARBA00023306"/>
    </source>
</evidence>
<dbReference type="RefSeq" id="WP_143184709.1">
    <property type="nucleotide sequence ID" value="NZ_FQYR01000005.1"/>
</dbReference>
<proteinExistence type="inferred from homology"/>
<dbReference type="Gene3D" id="3.40.1190.10">
    <property type="entry name" value="Mur-like, catalytic domain"/>
    <property type="match status" value="1"/>
</dbReference>
<evidence type="ECO:0000259" key="10">
    <source>
        <dbReference type="Pfam" id="PF02875"/>
    </source>
</evidence>
<comment type="PTM">
    <text evidence="7">Carboxylation is probably crucial for Mg(2+) binding and, consequently, for the gamma-phosphate positioning of ATP.</text>
</comment>
<dbReference type="GO" id="GO:0051301">
    <property type="term" value="P:cell division"/>
    <property type="evidence" value="ECO:0007669"/>
    <property type="project" value="UniProtKB-KW"/>
</dbReference>
<keyword evidence="7" id="KW-0547">Nucleotide-binding</keyword>
<dbReference type="HAMAP" id="MF_00208">
    <property type="entry name" value="MurE"/>
    <property type="match status" value="1"/>
</dbReference>
<protein>
    <recommendedName>
        <fullName evidence="7">UDP-N-acetylmuramoyl-L-alanyl-D-glutamate--2,6-diaminopimelate ligase</fullName>
        <ecNumber evidence="7">6.3.2.13</ecNumber>
    </recommendedName>
    <alternativeName>
        <fullName evidence="7">Meso-A2pm-adding enzyme</fullName>
    </alternativeName>
    <alternativeName>
        <fullName evidence="7">Meso-diaminopimelate-adding enzyme</fullName>
    </alternativeName>
    <alternativeName>
        <fullName evidence="7">UDP-MurNAc-L-Ala-D-Glu:meso-diaminopimelate ligase</fullName>
    </alternativeName>
    <alternativeName>
        <fullName evidence="7">UDP-MurNAc-tripeptide synthetase</fullName>
    </alternativeName>
    <alternativeName>
        <fullName evidence="7">UDP-N-acetylmuramyl-tripeptide synthetase</fullName>
    </alternativeName>
</protein>
<dbReference type="GO" id="GO:0005524">
    <property type="term" value="F:ATP binding"/>
    <property type="evidence" value="ECO:0007669"/>
    <property type="project" value="UniProtKB-UniRule"/>
</dbReference>
<dbReference type="InterPro" id="IPR000713">
    <property type="entry name" value="Mur_ligase_N"/>
</dbReference>
<accession>A0A1M6PE66</accession>
<dbReference type="GO" id="GO:0008360">
    <property type="term" value="P:regulation of cell shape"/>
    <property type="evidence" value="ECO:0007669"/>
    <property type="project" value="UniProtKB-KW"/>
</dbReference>
<dbReference type="EC" id="6.3.2.13" evidence="7"/>
<feature type="binding site" evidence="7">
    <location>
        <position position="189"/>
    </location>
    <ligand>
        <name>UDP-N-acetyl-alpha-D-muramoyl-L-alanyl-D-glutamate</name>
        <dbReference type="ChEBI" id="CHEBI:83900"/>
    </ligand>
</feature>
<keyword evidence="7 12" id="KW-0436">Ligase</keyword>
<dbReference type="GO" id="GO:0008765">
    <property type="term" value="F:UDP-N-acetylmuramoylalanyl-D-glutamate-2,6-diaminopimelate ligase activity"/>
    <property type="evidence" value="ECO:0007669"/>
    <property type="project" value="UniProtKB-UniRule"/>
</dbReference>
<dbReference type="NCBIfam" id="NF001124">
    <property type="entry name" value="PRK00139.1-2"/>
    <property type="match status" value="1"/>
</dbReference>
<evidence type="ECO:0000313" key="13">
    <source>
        <dbReference type="Proteomes" id="UP000184510"/>
    </source>
</evidence>
<dbReference type="UniPathway" id="UPA00219"/>
<dbReference type="SUPFAM" id="SSF53244">
    <property type="entry name" value="MurD-like peptide ligases, peptide-binding domain"/>
    <property type="match status" value="1"/>
</dbReference>
<dbReference type="Pfam" id="PF08245">
    <property type="entry name" value="Mur_ligase_M"/>
    <property type="match status" value="1"/>
</dbReference>
<feature type="binding site" evidence="7">
    <location>
        <position position="466"/>
    </location>
    <ligand>
        <name>meso-2,6-diaminopimelate</name>
        <dbReference type="ChEBI" id="CHEBI:57791"/>
    </ligand>
</feature>
<name>A0A1M6PE66_9BACT</name>
<keyword evidence="3 7" id="KW-0133">Cell shape</keyword>
<keyword evidence="7" id="KW-0067">ATP-binding</keyword>
<dbReference type="Gene3D" id="3.90.190.20">
    <property type="entry name" value="Mur ligase, C-terminal domain"/>
    <property type="match status" value="1"/>
</dbReference>
<gene>
    <name evidence="7" type="primary">murE</name>
    <name evidence="12" type="ORF">SAMN02745181_3161</name>
</gene>
<keyword evidence="4 7" id="KW-0573">Peptidoglycan synthesis</keyword>
<dbReference type="PANTHER" id="PTHR23135">
    <property type="entry name" value="MUR LIGASE FAMILY MEMBER"/>
    <property type="match status" value="1"/>
</dbReference>
<dbReference type="SUPFAM" id="SSF53623">
    <property type="entry name" value="MurD-like peptide ligases, catalytic domain"/>
    <property type="match status" value="1"/>
</dbReference>
<evidence type="ECO:0000256" key="8">
    <source>
        <dbReference type="RuleBase" id="RU004135"/>
    </source>
</evidence>